<name>A0ABM1MNU4_NICVS</name>
<dbReference type="PANTHER" id="PTHR43690">
    <property type="entry name" value="NARDILYSIN"/>
    <property type="match status" value="1"/>
</dbReference>
<proteinExistence type="inferred from homology"/>
<dbReference type="PANTHER" id="PTHR43690:SF18">
    <property type="entry name" value="INSULIN-DEGRADING ENZYME-RELATED"/>
    <property type="match status" value="1"/>
</dbReference>
<comment type="similarity">
    <text evidence="1 7">Belongs to the peptidase M16 family.</text>
</comment>
<dbReference type="RefSeq" id="XP_017776244.1">
    <property type="nucleotide sequence ID" value="XM_017920755.1"/>
</dbReference>
<feature type="domain" description="Peptidase M16 C-terminal" evidence="9">
    <location>
        <begin position="235"/>
        <end position="412"/>
    </location>
</feature>
<evidence type="ECO:0000259" key="10">
    <source>
        <dbReference type="Pfam" id="PF16187"/>
    </source>
</evidence>
<gene>
    <name evidence="13" type="primary">LOC108562427</name>
</gene>
<organism evidence="12 13">
    <name type="scientific">Nicrophorus vespilloides</name>
    <name type="common">Boreal carrion beetle</name>
    <dbReference type="NCBI Taxonomy" id="110193"/>
    <lineage>
        <taxon>Eukaryota</taxon>
        <taxon>Metazoa</taxon>
        <taxon>Ecdysozoa</taxon>
        <taxon>Arthropoda</taxon>
        <taxon>Hexapoda</taxon>
        <taxon>Insecta</taxon>
        <taxon>Pterygota</taxon>
        <taxon>Neoptera</taxon>
        <taxon>Endopterygota</taxon>
        <taxon>Coleoptera</taxon>
        <taxon>Polyphaga</taxon>
        <taxon>Staphyliniformia</taxon>
        <taxon>Silphidae</taxon>
        <taxon>Nicrophorinae</taxon>
        <taxon>Nicrophorus</taxon>
    </lineage>
</organism>
<protein>
    <submittedName>
        <fullName evidence="13">Insulin-degrading enzyme</fullName>
    </submittedName>
</protein>
<evidence type="ECO:0000313" key="13">
    <source>
        <dbReference type="RefSeq" id="XP_017776244.1"/>
    </source>
</evidence>
<evidence type="ECO:0000259" key="8">
    <source>
        <dbReference type="Pfam" id="PF00675"/>
    </source>
</evidence>
<evidence type="ECO:0000259" key="11">
    <source>
        <dbReference type="Pfam" id="PF22456"/>
    </source>
</evidence>
<dbReference type="PROSITE" id="PS00143">
    <property type="entry name" value="INSULINASE"/>
    <property type="match status" value="1"/>
</dbReference>
<dbReference type="InterPro" id="IPR032632">
    <property type="entry name" value="Peptidase_M16_M"/>
</dbReference>
<evidence type="ECO:0000256" key="2">
    <source>
        <dbReference type="ARBA" id="ARBA00022670"/>
    </source>
</evidence>
<feature type="domain" description="Peptidase M16 middle/third" evidence="10">
    <location>
        <begin position="419"/>
        <end position="700"/>
    </location>
</feature>
<feature type="domain" description="Coenzyme PQQ synthesis protein F-like C-terminal lobe" evidence="11">
    <location>
        <begin position="807"/>
        <end position="905"/>
    </location>
</feature>
<dbReference type="SUPFAM" id="SSF63411">
    <property type="entry name" value="LuxS/MPP-like metallohydrolase"/>
    <property type="match status" value="4"/>
</dbReference>
<keyword evidence="3" id="KW-0479">Metal-binding</keyword>
<dbReference type="Gene3D" id="3.30.830.10">
    <property type="entry name" value="Metalloenzyme, LuxS/M16 peptidase-like"/>
    <property type="match status" value="4"/>
</dbReference>
<keyword evidence="12" id="KW-1185">Reference proteome</keyword>
<evidence type="ECO:0000256" key="3">
    <source>
        <dbReference type="ARBA" id="ARBA00022723"/>
    </source>
</evidence>
<evidence type="ECO:0000259" key="9">
    <source>
        <dbReference type="Pfam" id="PF05193"/>
    </source>
</evidence>
<dbReference type="GeneID" id="108562427"/>
<evidence type="ECO:0000256" key="6">
    <source>
        <dbReference type="ARBA" id="ARBA00023049"/>
    </source>
</evidence>
<dbReference type="Pfam" id="PF16187">
    <property type="entry name" value="Peptidase_M16_M"/>
    <property type="match status" value="1"/>
</dbReference>
<reference evidence="13" key="1">
    <citation type="submission" date="2025-08" db="UniProtKB">
        <authorList>
            <consortium name="RefSeq"/>
        </authorList>
    </citation>
    <scope>IDENTIFICATION</scope>
    <source>
        <tissue evidence="13">Whole Larva</tissue>
    </source>
</reference>
<dbReference type="Proteomes" id="UP000695000">
    <property type="component" value="Unplaced"/>
</dbReference>
<dbReference type="InterPro" id="IPR054734">
    <property type="entry name" value="PqqF-like_C_4"/>
</dbReference>
<feature type="domain" description="Peptidase M16 N-terminal" evidence="8">
    <location>
        <begin position="71"/>
        <end position="207"/>
    </location>
</feature>
<dbReference type="Pfam" id="PF00675">
    <property type="entry name" value="Peptidase_M16"/>
    <property type="match status" value="1"/>
</dbReference>
<dbReference type="InterPro" id="IPR050626">
    <property type="entry name" value="Peptidase_M16"/>
</dbReference>
<evidence type="ECO:0000256" key="4">
    <source>
        <dbReference type="ARBA" id="ARBA00022801"/>
    </source>
</evidence>
<keyword evidence="4" id="KW-0378">Hydrolase</keyword>
<dbReference type="InterPro" id="IPR007863">
    <property type="entry name" value="Peptidase_M16_C"/>
</dbReference>
<keyword evidence="5" id="KW-0862">Zinc</keyword>
<evidence type="ECO:0000256" key="1">
    <source>
        <dbReference type="ARBA" id="ARBA00007261"/>
    </source>
</evidence>
<evidence type="ECO:0000256" key="5">
    <source>
        <dbReference type="ARBA" id="ARBA00022833"/>
    </source>
</evidence>
<accession>A0ABM1MNU4</accession>
<dbReference type="InterPro" id="IPR011249">
    <property type="entry name" value="Metalloenz_LuxS/M16"/>
</dbReference>
<evidence type="ECO:0000313" key="12">
    <source>
        <dbReference type="Proteomes" id="UP000695000"/>
    </source>
</evidence>
<dbReference type="InterPro" id="IPR011765">
    <property type="entry name" value="Pept_M16_N"/>
</dbReference>
<sequence length="1016" mass="117366">MHFLTRTILCRTVFTRQRIKATIYLSASSISIVSAKMPTSGCNITKRFENIIKSSEDKRNYRGLELNNRMRVLLVSDPTTERSAAALDVNVGHLSDPDHIPGLAHFCEHMLFLGTEKYPDENDYSKFLSQHGGHSNAATYPDHTNYYFDVLPEHLKGALDRFSQFFLCPLFTESATDRELNAVHSEHEKNLSMDSWRLDQLERHTADSTHAYHKFGTGSKKTLEEIPKEKGFNVREELLKFHSHWYSSNIMSLAILGKESLDELEAMAVEMFAKVEDKNIDAPIWKEHPFKDDQLQTIIHVVPIKDNRSINIIFPCPDLADHYKSSPSGYISNLIGHEGPGSLLSALKERGWSNSLVAGYKSTMRGTAFFGVTLDLTEEGLDHTNDIIKMVFQYFNMLKQTEPHLWLHEEQRDIAAMNFRFKDKESPMSYISNVVHNLHQFPMEDILCNYYLLTEWKPEMITQLLDDFTPENIRVAIVAKKFESEATEKEPWYGTNYKKMTISDEQIKDWKNAGVLEELQLPKKNDFIPKNFDLYPLDKDITEFPEIIKDTPISRVWFKQDDNFLLPRAITMFDFAIPLAYMDPLNCALTHMFTQLFRDHLNQYAYAADLAGLKFDLINNKYGLILSVSGFSEKQHIFLEKIMDQLTNFKIDPKRFDIFKDNYVRALKNFKTEQPYQHAIYYLAVLMTEHTWTKHELLAATDQLTVDQLEAFIPQMLSKMHIESFLYGNVNRQKAMDLVDIVEGKLKESSNMSPLLPRQLLLNRELKLEDGCDYLYEVQNEVHKLSCVVLYYQCGVQTKESNVTLELFTQVIQEPCFNILRTQEQLGYIVFSGLRRTSGVQGVQVLVQSDKHPAYVHQRIETFLVGMKKYLEEMSEEEFNKHKEALAARRLEKPKQLSTQMIYYWAEISTQQYHFDRANAEVAHLRTLTKQDLIDFYSKMIEFNSVERHKLGVHVVSTAEGGAGVNGTAQNDDRAAEHQSGNQQILDVTAFKSSHGMHPLVQPYINITRKGNKCKL</sequence>
<dbReference type="Pfam" id="PF22456">
    <property type="entry name" value="PqqF-like_C_4"/>
    <property type="match status" value="1"/>
</dbReference>
<dbReference type="InterPro" id="IPR001431">
    <property type="entry name" value="Pept_M16_Zn_BS"/>
</dbReference>
<evidence type="ECO:0000256" key="7">
    <source>
        <dbReference type="RuleBase" id="RU004447"/>
    </source>
</evidence>
<dbReference type="Pfam" id="PF05193">
    <property type="entry name" value="Peptidase_M16_C"/>
    <property type="match status" value="1"/>
</dbReference>
<keyword evidence="6" id="KW-0482">Metalloprotease</keyword>
<keyword evidence="2" id="KW-0645">Protease</keyword>